<dbReference type="InterPro" id="IPR018525">
    <property type="entry name" value="MCM_CS"/>
</dbReference>
<keyword evidence="9 11" id="KW-0131">Cell cycle</keyword>
<evidence type="ECO:0000256" key="4">
    <source>
        <dbReference type="ARBA" id="ARBA00022801"/>
    </source>
</evidence>
<dbReference type="InterPro" id="IPR033762">
    <property type="entry name" value="MCM_OB"/>
</dbReference>
<evidence type="ECO:0000256" key="11">
    <source>
        <dbReference type="RuleBase" id="RU365012"/>
    </source>
</evidence>
<dbReference type="SUPFAM" id="SSF52540">
    <property type="entry name" value="P-loop containing nucleoside triphosphate hydrolases"/>
    <property type="match status" value="1"/>
</dbReference>
<keyword evidence="8 11" id="KW-0539">Nucleus</keyword>
<dbReference type="Pfam" id="PF14551">
    <property type="entry name" value="MCM_N"/>
    <property type="match status" value="1"/>
</dbReference>
<dbReference type="GO" id="GO:0003697">
    <property type="term" value="F:single-stranded DNA binding"/>
    <property type="evidence" value="ECO:0007669"/>
    <property type="project" value="TreeGrafter"/>
</dbReference>
<dbReference type="GO" id="GO:0006270">
    <property type="term" value="P:DNA replication initiation"/>
    <property type="evidence" value="ECO:0007669"/>
    <property type="project" value="InterPro"/>
</dbReference>
<dbReference type="Gene3D" id="2.40.50.140">
    <property type="entry name" value="Nucleic acid-binding proteins"/>
    <property type="match status" value="1"/>
</dbReference>
<dbReference type="GO" id="GO:0042555">
    <property type="term" value="C:MCM complex"/>
    <property type="evidence" value="ECO:0007669"/>
    <property type="project" value="InterPro"/>
</dbReference>
<dbReference type="Gene3D" id="3.40.50.300">
    <property type="entry name" value="P-loop containing nucleotide triphosphate hydrolases"/>
    <property type="match status" value="1"/>
</dbReference>
<dbReference type="PRINTS" id="PR01663">
    <property type="entry name" value="MCMPROTEIN7"/>
</dbReference>
<evidence type="ECO:0000256" key="6">
    <source>
        <dbReference type="ARBA" id="ARBA00022840"/>
    </source>
</evidence>
<comment type="catalytic activity">
    <reaction evidence="11">
        <text>ATP + H2O = ADP + phosphate + H(+)</text>
        <dbReference type="Rhea" id="RHEA:13065"/>
        <dbReference type="ChEBI" id="CHEBI:15377"/>
        <dbReference type="ChEBI" id="CHEBI:15378"/>
        <dbReference type="ChEBI" id="CHEBI:30616"/>
        <dbReference type="ChEBI" id="CHEBI:43474"/>
        <dbReference type="ChEBI" id="CHEBI:456216"/>
        <dbReference type="EC" id="3.6.4.12"/>
    </reaction>
</comment>
<proteinExistence type="evidence at transcript level"/>
<accession>A0A192ZIJ4</accession>
<keyword evidence="3 10" id="KW-0547">Nucleotide-binding</keyword>
<dbReference type="Gene3D" id="2.20.28.10">
    <property type="match status" value="1"/>
</dbReference>
<dbReference type="GO" id="GO:0016887">
    <property type="term" value="F:ATP hydrolysis activity"/>
    <property type="evidence" value="ECO:0007669"/>
    <property type="project" value="RHEA"/>
</dbReference>
<dbReference type="FunFam" id="3.40.50.300:FF:000288">
    <property type="entry name" value="DNA replication licensing factor MCM7"/>
    <property type="match status" value="1"/>
</dbReference>
<dbReference type="PROSITE" id="PS50051">
    <property type="entry name" value="MCM_2"/>
    <property type="match status" value="1"/>
</dbReference>
<dbReference type="GO" id="GO:0017116">
    <property type="term" value="F:single-stranded DNA helicase activity"/>
    <property type="evidence" value="ECO:0007669"/>
    <property type="project" value="TreeGrafter"/>
</dbReference>
<dbReference type="InterPro" id="IPR001208">
    <property type="entry name" value="MCM_dom"/>
</dbReference>
<dbReference type="AlphaFoldDB" id="A0A192ZIJ4"/>
<reference evidence="13" key="1">
    <citation type="submission" date="2016-05" db="EMBL/GenBank/DDBJ databases">
        <title>Novel hydrogenosomes in the microaerophilic jakobid Stygiella incarcerata.</title>
        <authorList>
            <person name="Leger M.M."/>
            <person name="Eme L."/>
            <person name="Hug L.A."/>
            <person name="Roger A.J."/>
        </authorList>
    </citation>
    <scope>NUCLEOTIDE SEQUENCE</scope>
</reference>
<dbReference type="InterPro" id="IPR003593">
    <property type="entry name" value="AAA+_ATPase"/>
</dbReference>
<dbReference type="SMART" id="SM00350">
    <property type="entry name" value="MCM"/>
    <property type="match status" value="1"/>
</dbReference>
<sequence>MEAGLIQRPDLNYEEEQAKCARFLQEFEETYVKEGKTVVSRKYLDLLQSIANRETRTAEIDLNDLSMDEVGSDLVAAIVGNTLRYRKLFESAIDSLLPEPTVDIHSEDVFDVLQHQREELLRQAHQGEENAEIAVNALPPSLRRRFRVIFRPLVEKPLSVRQVSAKDVGHLVSLKAVVVRCTDVRPEVAVATYTCDQCGFEVYQEVVGMTFKRLNECPHCKETHGNGRLTMQTRGSKMVPFQQIRVQELSSQVPIGHIPRTMSVELRGEHLVRRIIPGDVVMIGGVFLPVPVTGFRAMHAGLIANTYLEAMFVEKMKASFADSSEDEEIDEEIAAHSDVYDKLARSIAPEIHGHEDVKKALLVQLAGGVTRTLGDGMRIRGDIHVCLMGDPGVAKSQLLRHITAISPRGIYTTGKGSSGVGLTAAILKDPITNEMVLEGGALVLADRGVCCIDEFDKMEESDRTSIHEVMEQQTVSIAKAGIQTTLNARASVLAAANPAYGRYNKRRTPSQNINMPAALLSRFDILFVLTDEADVDRDTSLARHITYVHQHGEAPSATDDDGESSVFSEKVIRAYIARARRFQPFVPRELSEYISSTYVQMRQSELERGQHAHSYTTARTFLSILRISQALARLRFSDQVEQMDIDEAIRLLQVSKSALDDSDEFGMGGVGLDAVSAIYSVIRDHALATGQETVTVSSILPKVLARGYTEAQLNQCLHEYEDINVFQMNMDRTEIRFV</sequence>
<dbReference type="InterPro" id="IPR041562">
    <property type="entry name" value="MCM_lid"/>
</dbReference>
<evidence type="ECO:0000256" key="1">
    <source>
        <dbReference type="ARBA" id="ARBA00004123"/>
    </source>
</evidence>
<dbReference type="GO" id="GO:0006271">
    <property type="term" value="P:DNA strand elongation involved in DNA replication"/>
    <property type="evidence" value="ECO:0007669"/>
    <property type="project" value="TreeGrafter"/>
</dbReference>
<dbReference type="PANTHER" id="PTHR11630:SF26">
    <property type="entry name" value="DNA REPLICATION LICENSING FACTOR MCM7"/>
    <property type="match status" value="1"/>
</dbReference>
<dbReference type="EMBL" id="KX235407">
    <property type="protein sequence ID" value="ANM86136.1"/>
    <property type="molecule type" value="mRNA"/>
</dbReference>
<dbReference type="Pfam" id="PF17855">
    <property type="entry name" value="MCM_lid"/>
    <property type="match status" value="1"/>
</dbReference>
<feature type="domain" description="MCM C-terminal AAA(+) ATPase" evidence="12">
    <location>
        <begin position="339"/>
        <end position="545"/>
    </location>
</feature>
<keyword evidence="2 11" id="KW-0235">DNA replication</keyword>
<name>A0A192ZIJ4_9EUKA</name>
<evidence type="ECO:0000256" key="9">
    <source>
        <dbReference type="ARBA" id="ARBA00023306"/>
    </source>
</evidence>
<dbReference type="InterPro" id="IPR027925">
    <property type="entry name" value="MCM_N"/>
</dbReference>
<dbReference type="InterPro" id="IPR012340">
    <property type="entry name" value="NA-bd_OB-fold"/>
</dbReference>
<dbReference type="GO" id="GO:0000727">
    <property type="term" value="P:double-strand break repair via break-induced replication"/>
    <property type="evidence" value="ECO:0007669"/>
    <property type="project" value="TreeGrafter"/>
</dbReference>
<dbReference type="Pfam" id="PF17207">
    <property type="entry name" value="MCM_OB"/>
    <property type="match status" value="1"/>
</dbReference>
<evidence type="ECO:0000256" key="2">
    <source>
        <dbReference type="ARBA" id="ARBA00022705"/>
    </source>
</evidence>
<evidence type="ECO:0000259" key="12">
    <source>
        <dbReference type="PROSITE" id="PS50051"/>
    </source>
</evidence>
<evidence type="ECO:0000256" key="3">
    <source>
        <dbReference type="ARBA" id="ARBA00022741"/>
    </source>
</evidence>
<dbReference type="InterPro" id="IPR031327">
    <property type="entry name" value="MCM"/>
</dbReference>
<dbReference type="PRINTS" id="PR01657">
    <property type="entry name" value="MCMFAMILY"/>
</dbReference>
<dbReference type="GO" id="GO:0005634">
    <property type="term" value="C:nucleus"/>
    <property type="evidence" value="ECO:0007669"/>
    <property type="project" value="UniProtKB-SubCell"/>
</dbReference>
<dbReference type="CDD" id="cd17758">
    <property type="entry name" value="MCM7"/>
    <property type="match status" value="1"/>
</dbReference>
<keyword evidence="6 10" id="KW-0067">ATP-binding</keyword>
<dbReference type="Gene3D" id="3.30.1640.10">
    <property type="entry name" value="mini-chromosome maintenance (MCM) complex, chain A, domain 1"/>
    <property type="match status" value="1"/>
</dbReference>
<evidence type="ECO:0000313" key="13">
    <source>
        <dbReference type="EMBL" id="ANM86136.1"/>
    </source>
</evidence>
<dbReference type="Pfam" id="PF00493">
    <property type="entry name" value="MCM"/>
    <property type="match status" value="1"/>
</dbReference>
<dbReference type="SUPFAM" id="SSF50249">
    <property type="entry name" value="Nucleic acid-binding proteins"/>
    <property type="match status" value="1"/>
</dbReference>
<dbReference type="PANTHER" id="PTHR11630">
    <property type="entry name" value="DNA REPLICATION LICENSING FACTOR MCM FAMILY MEMBER"/>
    <property type="match status" value="1"/>
</dbReference>
<evidence type="ECO:0000256" key="8">
    <source>
        <dbReference type="ARBA" id="ARBA00023242"/>
    </source>
</evidence>
<dbReference type="PROSITE" id="PS00847">
    <property type="entry name" value="MCM_1"/>
    <property type="match status" value="1"/>
</dbReference>
<comment type="function">
    <text evidence="11">Acts as component of the MCM2-7 complex (MCM complex) which is the replicative helicase essential for 'once per cell cycle' DNA replication initiation and elongation in eukaryotic cells. The active ATPase sites in the MCM2-7 ring are formed through the interaction surfaces of two neighboring subunits such that a critical structure of a conserved arginine finger motif is provided in trans relative to the ATP-binding site of the Walker A box of the adjacent subunit. The six ATPase active sites, however, are likely to contribute differentially to the complex helicase activity.</text>
</comment>
<gene>
    <name evidence="13" type="primary">mcm-D</name>
    <name evidence="11" type="synonym">MCM7</name>
</gene>
<dbReference type="InterPro" id="IPR027417">
    <property type="entry name" value="P-loop_NTPase"/>
</dbReference>
<evidence type="ECO:0000256" key="5">
    <source>
        <dbReference type="ARBA" id="ARBA00022806"/>
    </source>
</evidence>
<evidence type="ECO:0000256" key="7">
    <source>
        <dbReference type="ARBA" id="ARBA00023125"/>
    </source>
</evidence>
<dbReference type="GO" id="GO:0005524">
    <property type="term" value="F:ATP binding"/>
    <property type="evidence" value="ECO:0007669"/>
    <property type="project" value="UniProtKB-KW"/>
</dbReference>
<comment type="similarity">
    <text evidence="10">Belongs to the MCM family.</text>
</comment>
<comment type="subcellular location">
    <subcellularLocation>
        <location evidence="1 11">Nucleus</location>
    </subcellularLocation>
</comment>
<evidence type="ECO:0000256" key="10">
    <source>
        <dbReference type="RuleBase" id="RU004070"/>
    </source>
</evidence>
<keyword evidence="5 11" id="KW-0347">Helicase</keyword>
<dbReference type="InterPro" id="IPR008050">
    <property type="entry name" value="MCM7"/>
</dbReference>
<keyword evidence="4 11" id="KW-0378">Hydrolase</keyword>
<dbReference type="Pfam" id="PF24901">
    <property type="entry name" value="WHD_MCM7"/>
    <property type="match status" value="1"/>
</dbReference>
<keyword evidence="7 10" id="KW-0238">DNA-binding</keyword>
<organism evidence="13">
    <name type="scientific">Stygiella incarcerata</name>
    <dbReference type="NCBI Taxonomy" id="1712417"/>
    <lineage>
        <taxon>Eukaryota</taxon>
        <taxon>Discoba</taxon>
        <taxon>Jakobida</taxon>
        <taxon>Andalucina</taxon>
        <taxon>Stygiellidae</taxon>
        <taxon>Stygiella</taxon>
    </lineage>
</organism>
<dbReference type="SMART" id="SM00382">
    <property type="entry name" value="AAA"/>
    <property type="match status" value="1"/>
</dbReference>
<protein>
    <recommendedName>
        <fullName evidence="11">DNA replication licensing factor MCM7</fullName>
        <ecNumber evidence="11">3.6.4.12</ecNumber>
    </recommendedName>
</protein>
<dbReference type="EC" id="3.6.4.12" evidence="11"/>